<dbReference type="AlphaFoldDB" id="A0A5D4M7N6"/>
<proteinExistence type="predicted"/>
<protein>
    <submittedName>
        <fullName evidence="2">Uncharacterized protein</fullName>
    </submittedName>
</protein>
<evidence type="ECO:0000256" key="1">
    <source>
        <dbReference type="SAM" id="Phobius"/>
    </source>
</evidence>
<comment type="caution">
    <text evidence="2">The sequence shown here is derived from an EMBL/GenBank/DDBJ whole genome shotgun (WGS) entry which is preliminary data.</text>
</comment>
<feature type="transmembrane region" description="Helical" evidence="1">
    <location>
        <begin position="12"/>
        <end position="33"/>
    </location>
</feature>
<keyword evidence="1" id="KW-1133">Transmembrane helix</keyword>
<organism evidence="2 3">
    <name type="scientific">Rossellomorea vietnamensis</name>
    <dbReference type="NCBI Taxonomy" id="218284"/>
    <lineage>
        <taxon>Bacteria</taxon>
        <taxon>Bacillati</taxon>
        <taxon>Bacillota</taxon>
        <taxon>Bacilli</taxon>
        <taxon>Bacillales</taxon>
        <taxon>Bacillaceae</taxon>
        <taxon>Rossellomorea</taxon>
    </lineage>
</organism>
<dbReference type="Proteomes" id="UP000325182">
    <property type="component" value="Unassembled WGS sequence"/>
</dbReference>
<accession>A0A5D4M7N6</accession>
<evidence type="ECO:0000313" key="2">
    <source>
        <dbReference type="EMBL" id="TYR97662.1"/>
    </source>
</evidence>
<dbReference type="RefSeq" id="WP_148954839.1">
    <property type="nucleotide sequence ID" value="NZ_VTEG01000018.1"/>
</dbReference>
<evidence type="ECO:0000313" key="3">
    <source>
        <dbReference type="Proteomes" id="UP000325182"/>
    </source>
</evidence>
<name>A0A5D4M7N6_9BACI</name>
<keyword evidence="1" id="KW-0812">Transmembrane</keyword>
<reference evidence="2 3" key="1">
    <citation type="submission" date="2019-08" db="EMBL/GenBank/DDBJ databases">
        <title>Bacillus genomes from the desert of Cuatro Cienegas, Coahuila.</title>
        <authorList>
            <person name="Olmedo-Alvarez G."/>
        </authorList>
    </citation>
    <scope>NUCLEOTIDE SEQUENCE [LARGE SCALE GENOMIC DNA]</scope>
    <source>
        <strain evidence="2 3">CH128b_4D</strain>
    </source>
</reference>
<keyword evidence="1" id="KW-0472">Membrane</keyword>
<sequence>MEARTLYLSIKTLLLLKVFWIPGTGVTGAPALLPMCIQRIPLQPMIPEGYRNLFLLYKIDFCNLLGMKR</sequence>
<gene>
    <name evidence="2" type="ORF">FZC84_18460</name>
</gene>
<dbReference type="EMBL" id="VTEG01000018">
    <property type="protein sequence ID" value="TYR97662.1"/>
    <property type="molecule type" value="Genomic_DNA"/>
</dbReference>